<proteinExistence type="predicted"/>
<keyword evidence="2" id="KW-0808">Transferase</keyword>
<organism evidence="2 3">
    <name type="scientific">Rhizophagus irregularis</name>
    <dbReference type="NCBI Taxonomy" id="588596"/>
    <lineage>
        <taxon>Eukaryota</taxon>
        <taxon>Fungi</taxon>
        <taxon>Fungi incertae sedis</taxon>
        <taxon>Mucoromycota</taxon>
        <taxon>Glomeromycotina</taxon>
        <taxon>Glomeromycetes</taxon>
        <taxon>Glomerales</taxon>
        <taxon>Glomeraceae</taxon>
        <taxon>Rhizophagus</taxon>
    </lineage>
</organism>
<dbReference type="GO" id="GO:0008168">
    <property type="term" value="F:methyltransferase activity"/>
    <property type="evidence" value="ECO:0007669"/>
    <property type="project" value="UniProtKB-KW"/>
</dbReference>
<keyword evidence="2" id="KW-0489">Methyltransferase</keyword>
<dbReference type="SUPFAM" id="SSF53335">
    <property type="entry name" value="S-adenosyl-L-methionine-dependent methyltransferases"/>
    <property type="match status" value="1"/>
</dbReference>
<keyword evidence="3" id="KW-1185">Reference proteome</keyword>
<comment type="caution">
    <text evidence="2">The sequence shown here is derived from an EMBL/GenBank/DDBJ whole genome shotgun (WGS) entry which is preliminary data.</text>
</comment>
<dbReference type="VEuPathDB" id="FungiDB:FUN_025627"/>
<evidence type="ECO:0000313" key="2">
    <source>
        <dbReference type="EMBL" id="PKY41211.1"/>
    </source>
</evidence>
<name>A0A2I1G3P7_9GLOM</name>
<dbReference type="VEuPathDB" id="FungiDB:RhiirA1_372500"/>
<sequence length="281" mass="32463">MGNTFSIKKKLFFKKSKDGNYIIKVDELQIDRLQQLHHILKICCNSNFISPISQDLVRGIDVLDVGSGTGTWVFDVSSDYPKSRFTGIEIQSFMLPTIRPSNTRFIYNDILEGIPFNHNSFDFIHMRCMVLCFTDLQYDKVIRNLVDLLRPNGFLELCEPNLYFKNMGPATKRVMDELSRLLRARSMNPSINDRLHGYLKKYGLQEIQQNDITLPLSELDGEIGSLLGQNMINAVSALKNLLAKQMNITNSEMNQLFDEFITETKLIRMYCKYTMIYGKKI</sequence>
<dbReference type="InterPro" id="IPR041698">
    <property type="entry name" value="Methyltransf_25"/>
</dbReference>
<protein>
    <submittedName>
        <fullName evidence="2">S-adenosyl-L-methionine-dependent methyltransferase</fullName>
    </submittedName>
</protein>
<dbReference type="GO" id="GO:0032259">
    <property type="term" value="P:methylation"/>
    <property type="evidence" value="ECO:0007669"/>
    <property type="project" value="UniProtKB-KW"/>
</dbReference>
<dbReference type="Gene3D" id="3.40.50.150">
    <property type="entry name" value="Vaccinia Virus protein VP39"/>
    <property type="match status" value="1"/>
</dbReference>
<dbReference type="CDD" id="cd02440">
    <property type="entry name" value="AdoMet_MTases"/>
    <property type="match status" value="1"/>
</dbReference>
<dbReference type="EMBL" id="LLXI01000137">
    <property type="protein sequence ID" value="PKY41211.1"/>
    <property type="molecule type" value="Genomic_DNA"/>
</dbReference>
<dbReference type="PANTHER" id="PTHR43591:SF50">
    <property type="entry name" value="METHYLTRANSFERASE DOMAIN-CONTAINING PROTEIN-RELATED"/>
    <property type="match status" value="1"/>
</dbReference>
<accession>A0A2I1G3P7</accession>
<dbReference type="InterPro" id="IPR029063">
    <property type="entry name" value="SAM-dependent_MTases_sf"/>
</dbReference>
<gene>
    <name evidence="2" type="ORF">RhiirA4_539420</name>
</gene>
<feature type="domain" description="Methyltransferase" evidence="1">
    <location>
        <begin position="62"/>
        <end position="153"/>
    </location>
</feature>
<reference evidence="2 3" key="1">
    <citation type="submission" date="2015-10" db="EMBL/GenBank/DDBJ databases">
        <title>Genome analyses suggest a sexual origin of heterokaryosis in a supposedly ancient asexual fungus.</title>
        <authorList>
            <person name="Ropars J."/>
            <person name="Sedzielewska K."/>
            <person name="Noel J."/>
            <person name="Charron P."/>
            <person name="Farinelli L."/>
            <person name="Marton T."/>
            <person name="Kruger M."/>
            <person name="Pelin A."/>
            <person name="Brachmann A."/>
            <person name="Corradi N."/>
        </authorList>
    </citation>
    <scope>NUCLEOTIDE SEQUENCE [LARGE SCALE GENOMIC DNA]</scope>
    <source>
        <strain evidence="2 3">A4</strain>
    </source>
</reference>
<dbReference type="PANTHER" id="PTHR43591">
    <property type="entry name" value="METHYLTRANSFERASE"/>
    <property type="match status" value="1"/>
</dbReference>
<dbReference type="Pfam" id="PF13649">
    <property type="entry name" value="Methyltransf_25"/>
    <property type="match status" value="1"/>
</dbReference>
<dbReference type="AlphaFoldDB" id="A0A2I1G3P7"/>
<evidence type="ECO:0000313" key="3">
    <source>
        <dbReference type="Proteomes" id="UP000234323"/>
    </source>
</evidence>
<evidence type="ECO:0000259" key="1">
    <source>
        <dbReference type="Pfam" id="PF13649"/>
    </source>
</evidence>
<dbReference type="Proteomes" id="UP000234323">
    <property type="component" value="Unassembled WGS sequence"/>
</dbReference>
<dbReference type="VEuPathDB" id="FungiDB:RhiirFUN_025033"/>